<dbReference type="PROSITE" id="PS50977">
    <property type="entry name" value="HTH_TETR_2"/>
    <property type="match status" value="1"/>
</dbReference>
<dbReference type="Pfam" id="PF16925">
    <property type="entry name" value="TetR_C_13"/>
    <property type="match status" value="1"/>
</dbReference>
<dbReference type="InterPro" id="IPR011075">
    <property type="entry name" value="TetR_C"/>
</dbReference>
<evidence type="ECO:0000256" key="2">
    <source>
        <dbReference type="ARBA" id="ARBA00023125"/>
    </source>
</evidence>
<dbReference type="SUPFAM" id="SSF46689">
    <property type="entry name" value="Homeodomain-like"/>
    <property type="match status" value="1"/>
</dbReference>
<feature type="DNA-binding region" description="H-T-H motif" evidence="4">
    <location>
        <begin position="37"/>
        <end position="56"/>
    </location>
</feature>
<proteinExistence type="predicted"/>
<organism evidence="8 10">
    <name type="scientific">Billgrantia desiderata</name>
    <dbReference type="NCBI Taxonomy" id="52021"/>
    <lineage>
        <taxon>Bacteria</taxon>
        <taxon>Pseudomonadati</taxon>
        <taxon>Pseudomonadota</taxon>
        <taxon>Gammaproteobacteria</taxon>
        <taxon>Oceanospirillales</taxon>
        <taxon>Halomonadaceae</taxon>
        <taxon>Billgrantia</taxon>
    </lineage>
</organism>
<evidence type="ECO:0000313" key="9">
    <source>
        <dbReference type="Proteomes" id="UP001320154"/>
    </source>
</evidence>
<gene>
    <name evidence="7" type="ORF">HOP60_16455</name>
    <name evidence="8" type="ORF">HOP61_12565</name>
</gene>
<keyword evidence="9" id="KW-1185">Reference proteome</keyword>
<dbReference type="InterPro" id="IPR009057">
    <property type="entry name" value="Homeodomain-like_sf"/>
</dbReference>
<evidence type="ECO:0000256" key="5">
    <source>
        <dbReference type="SAM" id="Coils"/>
    </source>
</evidence>
<keyword evidence="5" id="KW-0175">Coiled coil</keyword>
<dbReference type="Pfam" id="PF00440">
    <property type="entry name" value="TetR_N"/>
    <property type="match status" value="1"/>
</dbReference>
<reference evidence="8 9" key="2">
    <citation type="journal article" date="2021" name="Front. Microbiol.">
        <title>Aerobic Denitrification and Heterotrophic Sulfur Oxidation in the Genus Halomonas Revealed by Six Novel Species Characterizations and Genome-Based Analysis.</title>
        <authorList>
            <person name="Wang L."/>
            <person name="Shao Z."/>
        </authorList>
    </citation>
    <scope>NUCLEOTIDE SEQUENCE</scope>
    <source>
        <strain evidence="7 9">MCCC 1A05748</strain>
        <strain evidence="8">MCCC 1A05776</strain>
    </source>
</reference>
<keyword evidence="1" id="KW-0805">Transcription regulation</keyword>
<accession>A0AAW4YT80</accession>
<dbReference type="GO" id="GO:0000976">
    <property type="term" value="F:transcription cis-regulatory region binding"/>
    <property type="evidence" value="ECO:0007669"/>
    <property type="project" value="TreeGrafter"/>
</dbReference>
<dbReference type="EMBL" id="JABFTS010000004">
    <property type="protein sequence ID" value="MCE8052134.1"/>
    <property type="molecule type" value="Genomic_DNA"/>
</dbReference>
<dbReference type="Proteomes" id="UP001320178">
    <property type="component" value="Unassembled WGS sequence"/>
</dbReference>
<evidence type="ECO:0000313" key="10">
    <source>
        <dbReference type="Proteomes" id="UP001320178"/>
    </source>
</evidence>
<dbReference type="SUPFAM" id="SSF48498">
    <property type="entry name" value="Tetracyclin repressor-like, C-terminal domain"/>
    <property type="match status" value="1"/>
</dbReference>
<evidence type="ECO:0000313" key="8">
    <source>
        <dbReference type="EMBL" id="MCE8052134.1"/>
    </source>
</evidence>
<keyword evidence="3" id="KW-0804">Transcription</keyword>
<dbReference type="Proteomes" id="UP001320154">
    <property type="component" value="Unassembled WGS sequence"/>
</dbReference>
<evidence type="ECO:0000256" key="1">
    <source>
        <dbReference type="ARBA" id="ARBA00023015"/>
    </source>
</evidence>
<keyword evidence="2 4" id="KW-0238">DNA-binding</keyword>
<evidence type="ECO:0000256" key="4">
    <source>
        <dbReference type="PROSITE-ProRule" id="PRU00335"/>
    </source>
</evidence>
<dbReference type="Gene3D" id="1.10.10.60">
    <property type="entry name" value="Homeodomain-like"/>
    <property type="match status" value="1"/>
</dbReference>
<dbReference type="AlphaFoldDB" id="A0AAW4YT80"/>
<dbReference type="InterPro" id="IPR001647">
    <property type="entry name" value="HTH_TetR"/>
</dbReference>
<dbReference type="Gene3D" id="1.10.357.10">
    <property type="entry name" value="Tetracycline Repressor, domain 2"/>
    <property type="match status" value="1"/>
</dbReference>
<sequence>MGPDMSAKRNLTAEERRERTVDTVIDLSAQDDPANITTGSIAKHMRVTQGALFRHFPSKDAIWEAVIGRIAERVIKRLDKAAATAETPLAALEAMFHAHIAFIVEHPGVPRLMMGQLQHARPTPARRMVRSLLFRYRERIERLLNEAQEAGELRRDLDIEAAATQFIGTIQGLVMQSLIIGNMNHVAEQAQGAFHLYCHGIQNAHGAQP</sequence>
<protein>
    <submittedName>
        <fullName evidence="8">TetR family transcriptional regulator</fullName>
    </submittedName>
</protein>
<dbReference type="PANTHER" id="PTHR30055">
    <property type="entry name" value="HTH-TYPE TRANSCRIPTIONAL REGULATOR RUTR"/>
    <property type="match status" value="1"/>
</dbReference>
<feature type="domain" description="HTH tetR-type" evidence="6">
    <location>
        <begin position="14"/>
        <end position="74"/>
    </location>
</feature>
<dbReference type="PANTHER" id="PTHR30055:SF234">
    <property type="entry name" value="HTH-TYPE TRANSCRIPTIONAL REGULATOR BETI"/>
    <property type="match status" value="1"/>
</dbReference>
<dbReference type="InterPro" id="IPR036271">
    <property type="entry name" value="Tet_transcr_reg_TetR-rel_C_sf"/>
</dbReference>
<evidence type="ECO:0000259" key="6">
    <source>
        <dbReference type="PROSITE" id="PS50977"/>
    </source>
</evidence>
<dbReference type="GO" id="GO:0003700">
    <property type="term" value="F:DNA-binding transcription factor activity"/>
    <property type="evidence" value="ECO:0007669"/>
    <property type="project" value="TreeGrafter"/>
</dbReference>
<comment type="caution">
    <text evidence="8">The sequence shown here is derived from an EMBL/GenBank/DDBJ whole genome shotgun (WGS) entry which is preliminary data.</text>
</comment>
<name>A0AAW4YT80_9GAMM</name>
<feature type="coiled-coil region" evidence="5">
    <location>
        <begin position="133"/>
        <end position="160"/>
    </location>
</feature>
<dbReference type="InterPro" id="IPR050109">
    <property type="entry name" value="HTH-type_TetR-like_transc_reg"/>
</dbReference>
<evidence type="ECO:0000256" key="3">
    <source>
        <dbReference type="ARBA" id="ARBA00023163"/>
    </source>
</evidence>
<reference evidence="8" key="1">
    <citation type="submission" date="2020-05" db="EMBL/GenBank/DDBJ databases">
        <authorList>
            <person name="Wang L."/>
            <person name="Shao Z."/>
        </authorList>
    </citation>
    <scope>NUCLEOTIDE SEQUENCE</scope>
    <source>
        <strain evidence="7">MCCC 1A05748</strain>
        <strain evidence="8">MCCC 1A05776</strain>
    </source>
</reference>
<evidence type="ECO:0000313" key="7">
    <source>
        <dbReference type="EMBL" id="MCE8048323.1"/>
    </source>
</evidence>
<dbReference type="EMBL" id="JABFTQ010000011">
    <property type="protein sequence ID" value="MCE8048323.1"/>
    <property type="molecule type" value="Genomic_DNA"/>
</dbReference>